<sequence>MTARDVRDVILARLPAIGSPGERPFTDPDIDRERAWELIAREYIETLQQFDRTTLERAFGRVRDTNTTGFWPSPGRLRQAALALAPSIPDPDAGRRREADAQAEAYVSRFVRTSKLYREAKRDGWAGSLLDYVQSAAALQAQVLAGTRGVSWDRVLLDPDSSAEPREQIDALIRGWRDGGLAEVKVAVPKARIAVWRAAATERPAPAGDTPWQEVVARLTASAKRPGGPG</sequence>
<reference evidence="1 2" key="1">
    <citation type="submission" date="2018-01" db="EMBL/GenBank/DDBJ databases">
        <title>G. obscuriglobus.</title>
        <authorList>
            <person name="Franke J."/>
            <person name="Blomberg W."/>
            <person name="Selmecki A."/>
        </authorList>
    </citation>
    <scope>NUCLEOTIDE SEQUENCE [LARGE SCALE GENOMIC DNA]</scope>
    <source>
        <strain evidence="1 2">DSM 5831</strain>
    </source>
</reference>
<dbReference type="RefSeq" id="WP_010034185.1">
    <property type="nucleotide sequence ID" value="NZ_CP025958.1"/>
</dbReference>
<accession>A0A2Z3H712</accession>
<proteinExistence type="predicted"/>
<name>A0A2Z3H712_9BACT</name>
<dbReference type="AlphaFoldDB" id="A0A2Z3H712"/>
<dbReference type="EMBL" id="CP025958">
    <property type="protein sequence ID" value="AWM40162.1"/>
    <property type="molecule type" value="Genomic_DNA"/>
</dbReference>
<dbReference type="KEGG" id="gog:C1280_26270"/>
<gene>
    <name evidence="1" type="ORF">C1280_26270</name>
</gene>
<evidence type="ECO:0000313" key="1">
    <source>
        <dbReference type="EMBL" id="AWM40162.1"/>
    </source>
</evidence>
<organism evidence="1 2">
    <name type="scientific">Gemmata obscuriglobus</name>
    <dbReference type="NCBI Taxonomy" id="114"/>
    <lineage>
        <taxon>Bacteria</taxon>
        <taxon>Pseudomonadati</taxon>
        <taxon>Planctomycetota</taxon>
        <taxon>Planctomycetia</taxon>
        <taxon>Gemmatales</taxon>
        <taxon>Gemmataceae</taxon>
        <taxon>Gemmata</taxon>
    </lineage>
</organism>
<protein>
    <submittedName>
        <fullName evidence="1">Uncharacterized protein</fullName>
    </submittedName>
</protein>
<evidence type="ECO:0000313" key="2">
    <source>
        <dbReference type="Proteomes" id="UP000245802"/>
    </source>
</evidence>
<dbReference type="Proteomes" id="UP000245802">
    <property type="component" value="Chromosome"/>
</dbReference>
<keyword evidence="2" id="KW-1185">Reference proteome</keyword>